<reference evidence="1" key="1">
    <citation type="submission" date="2015-07" db="EMBL/GenBank/DDBJ databases">
        <title>MeaNS - Measles Nucleotide Surveillance Program.</title>
        <authorList>
            <person name="Tran T."/>
            <person name="Druce J."/>
        </authorList>
    </citation>
    <scope>NUCLEOTIDE SEQUENCE</scope>
    <source>
        <strain evidence="1">UCB-OBI-ISO-001</strain>
        <tissue evidence="1">Gonad</tissue>
    </source>
</reference>
<gene>
    <name evidence="1" type="ORF">OCBIM_22001929mg</name>
</gene>
<proteinExistence type="predicted"/>
<sequence length="50" mass="5982">MYDILRHKNEAVEPNRELSNYGTSIKLFLQYPHKKMISLIKKKLSKSRFS</sequence>
<name>A0A0L8HYS6_OCTBM</name>
<dbReference type="EMBL" id="KQ416974">
    <property type="protein sequence ID" value="KOF94362.1"/>
    <property type="molecule type" value="Genomic_DNA"/>
</dbReference>
<protein>
    <submittedName>
        <fullName evidence="1">Uncharacterized protein</fullName>
    </submittedName>
</protein>
<organism evidence="1">
    <name type="scientific">Octopus bimaculoides</name>
    <name type="common">California two-spotted octopus</name>
    <dbReference type="NCBI Taxonomy" id="37653"/>
    <lineage>
        <taxon>Eukaryota</taxon>
        <taxon>Metazoa</taxon>
        <taxon>Spiralia</taxon>
        <taxon>Lophotrochozoa</taxon>
        <taxon>Mollusca</taxon>
        <taxon>Cephalopoda</taxon>
        <taxon>Coleoidea</taxon>
        <taxon>Octopodiformes</taxon>
        <taxon>Octopoda</taxon>
        <taxon>Incirrata</taxon>
        <taxon>Octopodidae</taxon>
        <taxon>Octopus</taxon>
    </lineage>
</organism>
<dbReference type="AlphaFoldDB" id="A0A0L8HYS6"/>
<accession>A0A0L8HYS6</accession>
<evidence type="ECO:0000313" key="1">
    <source>
        <dbReference type="EMBL" id="KOF94362.1"/>
    </source>
</evidence>